<dbReference type="InterPro" id="IPR049831">
    <property type="entry name" value="UGSC_seleno"/>
</dbReference>
<protein>
    <submittedName>
        <fullName evidence="2">UGSC family (Seleno)protein</fullName>
    </submittedName>
</protein>
<dbReference type="EMBL" id="JAWLNX010000010">
    <property type="protein sequence ID" value="MEB3369046.1"/>
    <property type="molecule type" value="Genomic_DNA"/>
</dbReference>
<reference evidence="2 3" key="1">
    <citation type="submission" date="2023-10" db="EMBL/GenBank/DDBJ databases">
        <title>Saccharopolyspora sp. nov., isolated from mangrove soil.</title>
        <authorList>
            <person name="Lu Y."/>
            <person name="Liu W."/>
        </authorList>
    </citation>
    <scope>NUCLEOTIDE SEQUENCE [LARGE SCALE GENOMIC DNA]</scope>
    <source>
        <strain evidence="2 3">S2-29</strain>
    </source>
</reference>
<gene>
    <name evidence="2" type="ORF">R4I43_16685</name>
</gene>
<evidence type="ECO:0000313" key="2">
    <source>
        <dbReference type="EMBL" id="MEB3369046.1"/>
    </source>
</evidence>
<accession>A0ABU6AC56</accession>
<proteinExistence type="predicted"/>
<dbReference type="Proteomes" id="UP001327093">
    <property type="component" value="Unassembled WGS sequence"/>
</dbReference>
<dbReference type="RefSeq" id="WP_324266541.1">
    <property type="nucleotide sequence ID" value="NZ_JAWLNX010000010.1"/>
</dbReference>
<evidence type="ECO:0000259" key="1">
    <source>
        <dbReference type="Pfam" id="PF24696"/>
    </source>
</evidence>
<organism evidence="2 3">
    <name type="scientific">Saccharopolyspora mangrovi</name>
    <dbReference type="NCBI Taxonomy" id="3082379"/>
    <lineage>
        <taxon>Bacteria</taxon>
        <taxon>Bacillati</taxon>
        <taxon>Actinomycetota</taxon>
        <taxon>Actinomycetes</taxon>
        <taxon>Pseudonocardiales</taxon>
        <taxon>Pseudonocardiaceae</taxon>
        <taxon>Saccharopolyspora</taxon>
    </lineage>
</organism>
<keyword evidence="3" id="KW-1185">Reference proteome</keyword>
<dbReference type="InterPro" id="IPR057767">
    <property type="entry name" value="UGSC-like_dom"/>
</dbReference>
<feature type="domain" description="UGSC-like" evidence="1">
    <location>
        <begin position="4"/>
        <end position="178"/>
    </location>
</feature>
<dbReference type="Pfam" id="PF24696">
    <property type="entry name" value="UGSC"/>
    <property type="match status" value="1"/>
</dbReference>
<comment type="caution">
    <text evidence="2">The sequence shown here is derived from an EMBL/GenBank/DDBJ whole genome shotgun (WGS) entry which is preliminary data.</text>
</comment>
<evidence type="ECO:0000313" key="3">
    <source>
        <dbReference type="Proteomes" id="UP001327093"/>
    </source>
</evidence>
<name>A0ABU6AC56_9PSEU</name>
<dbReference type="NCBIfam" id="NF041046">
    <property type="entry name" value="UGSC_fam"/>
    <property type="match status" value="1"/>
</dbReference>
<sequence length="182" mass="18694">MPNTILDPTGRASTAAAVGETKLAARPAELAGARIGLLENTKQNAGLLLTEIAELLRTEHGAAGVEIHRTKRLFAQPAPAELVAEYTGNCDVVVTGVGDCGSCSASAVADGLLFERAGLPAAVICSDAFVATADAMAELRGHPGYRYVTTAHPVAILTPEQVRQRARDVLPAVLALLTGAGS</sequence>